<evidence type="ECO:0008006" key="5">
    <source>
        <dbReference type="Google" id="ProtNLM"/>
    </source>
</evidence>
<feature type="region of interest" description="Disordered" evidence="1">
    <location>
        <begin position="1"/>
        <end position="74"/>
    </location>
</feature>
<comment type="caution">
    <text evidence="3">The sequence shown here is derived from an EMBL/GenBank/DDBJ whole genome shotgun (WGS) entry which is preliminary data.</text>
</comment>
<gene>
    <name evidence="3" type="ORF">SM436_12475</name>
</gene>
<reference evidence="3 4" key="1">
    <citation type="submission" date="2023-11" db="EMBL/GenBank/DDBJ databases">
        <title>Actinomadura monticuli sp. nov., isolated from volcanic ash.</title>
        <authorList>
            <person name="Lee S.D."/>
            <person name="Yang H."/>
            <person name="Kim I.S."/>
        </authorList>
    </citation>
    <scope>NUCLEOTIDE SEQUENCE [LARGE SCALE GENOMIC DNA]</scope>
    <source>
        <strain evidence="3 4">DSM 45346</strain>
    </source>
</reference>
<organism evidence="3 4">
    <name type="scientific">Actinomadura chokoriensis</name>
    <dbReference type="NCBI Taxonomy" id="454156"/>
    <lineage>
        <taxon>Bacteria</taxon>
        <taxon>Bacillati</taxon>
        <taxon>Actinomycetota</taxon>
        <taxon>Actinomycetes</taxon>
        <taxon>Streptosporangiales</taxon>
        <taxon>Thermomonosporaceae</taxon>
        <taxon>Actinomadura</taxon>
    </lineage>
</organism>
<protein>
    <recommendedName>
        <fullName evidence="5">DUF485 domain-containing protein</fullName>
    </recommendedName>
</protein>
<feature type="compositionally biased region" description="Basic and acidic residues" evidence="1">
    <location>
        <begin position="1"/>
        <end position="17"/>
    </location>
</feature>
<evidence type="ECO:0000313" key="3">
    <source>
        <dbReference type="EMBL" id="MFA1554501.1"/>
    </source>
</evidence>
<sequence>MAGDGRIGERRTGERRVVVSAGAGVRERAPGEGGAPPTAEAAGSEAAGSEPPDPDPLHSGPSLSAAFAAAPPPKPAETRALIRAQLRTALGTCAIVLTVLAGLPLLALVPAVAHAHAHGVPLFWAVLASGVQPFLIAVSFRQLRRAERSERAMDRR</sequence>
<keyword evidence="2" id="KW-1133">Transmembrane helix</keyword>
<keyword evidence="4" id="KW-1185">Reference proteome</keyword>
<keyword evidence="2" id="KW-0472">Membrane</keyword>
<dbReference type="RefSeq" id="WP_371940948.1">
    <property type="nucleotide sequence ID" value="NZ_JAXCEH010000006.1"/>
</dbReference>
<feature type="compositionally biased region" description="Low complexity" evidence="1">
    <location>
        <begin position="35"/>
        <end position="50"/>
    </location>
</feature>
<dbReference type="Proteomes" id="UP001569904">
    <property type="component" value="Unassembled WGS sequence"/>
</dbReference>
<evidence type="ECO:0000313" key="4">
    <source>
        <dbReference type="Proteomes" id="UP001569904"/>
    </source>
</evidence>
<accession>A0ABV4QV61</accession>
<keyword evidence="2" id="KW-0812">Transmembrane</keyword>
<evidence type="ECO:0000256" key="1">
    <source>
        <dbReference type="SAM" id="MobiDB-lite"/>
    </source>
</evidence>
<proteinExistence type="predicted"/>
<name>A0ABV4QV61_9ACTN</name>
<evidence type="ECO:0000256" key="2">
    <source>
        <dbReference type="SAM" id="Phobius"/>
    </source>
</evidence>
<dbReference type="EMBL" id="JAXCEH010000006">
    <property type="protein sequence ID" value="MFA1554501.1"/>
    <property type="molecule type" value="Genomic_DNA"/>
</dbReference>
<feature type="transmembrane region" description="Helical" evidence="2">
    <location>
        <begin position="121"/>
        <end position="140"/>
    </location>
</feature>
<feature type="transmembrane region" description="Helical" evidence="2">
    <location>
        <begin position="89"/>
        <end position="109"/>
    </location>
</feature>